<reference evidence="1 2" key="1">
    <citation type="journal article" date="2015" name="BMC Genomics">
        <title>Insights from the genome of Ophiocordyceps polyrhachis-furcata to pathogenicity and host specificity in insect fungi.</title>
        <authorList>
            <person name="Wichadakul D."/>
            <person name="Kobmoo N."/>
            <person name="Ingsriswang S."/>
            <person name="Tangphatsornruang S."/>
            <person name="Chantasingh D."/>
            <person name="Luangsa-ard J.J."/>
            <person name="Eurwilaichitr L."/>
        </authorList>
    </citation>
    <scope>NUCLEOTIDE SEQUENCE [LARGE SCALE GENOMIC DNA]</scope>
    <source>
        <strain evidence="1 2">BCC 54312</strain>
    </source>
</reference>
<dbReference type="Proteomes" id="UP000253664">
    <property type="component" value="Unassembled WGS sequence"/>
</dbReference>
<accession>A0A367KZG5</accession>
<protein>
    <submittedName>
        <fullName evidence="1">Uncharacterized protein</fullName>
    </submittedName>
</protein>
<gene>
    <name evidence="1" type="ORF">L249_1607</name>
</gene>
<organism evidence="1 2">
    <name type="scientific">Ophiocordyceps polyrhachis-furcata BCC 54312</name>
    <dbReference type="NCBI Taxonomy" id="1330021"/>
    <lineage>
        <taxon>Eukaryota</taxon>
        <taxon>Fungi</taxon>
        <taxon>Dikarya</taxon>
        <taxon>Ascomycota</taxon>
        <taxon>Pezizomycotina</taxon>
        <taxon>Sordariomycetes</taxon>
        <taxon>Hypocreomycetidae</taxon>
        <taxon>Hypocreales</taxon>
        <taxon>Ophiocordycipitaceae</taxon>
        <taxon>Ophiocordyceps</taxon>
    </lineage>
</organism>
<proteinExistence type="predicted"/>
<sequence length="70" mass="7051">DTSIGASPNTISPALVSSGIDAAYPLAPEGEAAGQEGEGEKGEGGLEVLVVPSKVRDAICVLYLTSSLEY</sequence>
<feature type="non-terminal residue" evidence="1">
    <location>
        <position position="70"/>
    </location>
</feature>
<evidence type="ECO:0000313" key="1">
    <source>
        <dbReference type="EMBL" id="RCI07554.1"/>
    </source>
</evidence>
<name>A0A367KZG5_9HYPO</name>
<comment type="caution">
    <text evidence="1">The sequence shown here is derived from an EMBL/GenBank/DDBJ whole genome shotgun (WGS) entry which is preliminary data.</text>
</comment>
<dbReference type="AlphaFoldDB" id="A0A367KZG5"/>
<evidence type="ECO:0000313" key="2">
    <source>
        <dbReference type="Proteomes" id="UP000253664"/>
    </source>
</evidence>
<feature type="non-terminal residue" evidence="1">
    <location>
        <position position="1"/>
    </location>
</feature>
<dbReference type="EMBL" id="LKCN02000026">
    <property type="protein sequence ID" value="RCI07554.1"/>
    <property type="molecule type" value="Genomic_DNA"/>
</dbReference>
<keyword evidence="2" id="KW-1185">Reference proteome</keyword>